<dbReference type="Proteomes" id="UP000765509">
    <property type="component" value="Unassembled WGS sequence"/>
</dbReference>
<dbReference type="Pfam" id="PF17921">
    <property type="entry name" value="Integrase_H2C2"/>
    <property type="match status" value="1"/>
</dbReference>
<evidence type="ECO:0000313" key="2">
    <source>
        <dbReference type="EMBL" id="MBW0510156.1"/>
    </source>
</evidence>
<dbReference type="Gene3D" id="1.10.340.70">
    <property type="match status" value="1"/>
</dbReference>
<reference evidence="2" key="1">
    <citation type="submission" date="2021-03" db="EMBL/GenBank/DDBJ databases">
        <title>Draft genome sequence of rust myrtle Austropuccinia psidii MF-1, a brazilian biotype.</title>
        <authorList>
            <person name="Quecine M.C."/>
            <person name="Pachon D.M.R."/>
            <person name="Bonatelli M.L."/>
            <person name="Correr F.H."/>
            <person name="Franceschini L.M."/>
            <person name="Leite T.F."/>
            <person name="Margarido G.R.A."/>
            <person name="Almeida C.A."/>
            <person name="Ferrarezi J.A."/>
            <person name="Labate C.A."/>
        </authorList>
    </citation>
    <scope>NUCLEOTIDE SEQUENCE</scope>
    <source>
        <strain evidence="2">MF-1</strain>
    </source>
</reference>
<feature type="domain" description="Integrase zinc-binding" evidence="1">
    <location>
        <begin position="139"/>
        <end position="193"/>
    </location>
</feature>
<gene>
    <name evidence="2" type="ORF">O181_049871</name>
</gene>
<organism evidence="2 3">
    <name type="scientific">Austropuccinia psidii MF-1</name>
    <dbReference type="NCBI Taxonomy" id="1389203"/>
    <lineage>
        <taxon>Eukaryota</taxon>
        <taxon>Fungi</taxon>
        <taxon>Dikarya</taxon>
        <taxon>Basidiomycota</taxon>
        <taxon>Pucciniomycotina</taxon>
        <taxon>Pucciniomycetes</taxon>
        <taxon>Pucciniales</taxon>
        <taxon>Sphaerophragmiaceae</taxon>
        <taxon>Austropuccinia</taxon>
    </lineage>
</organism>
<accession>A0A9Q3E0R6</accession>
<evidence type="ECO:0000313" key="3">
    <source>
        <dbReference type="Proteomes" id="UP000765509"/>
    </source>
</evidence>
<sequence length="211" mass="25001">MFRWQMAIQEYRGNITMAHKSWNIHRNSDGLSRRSLSNSTDNPAYFPLEAEPHILIEVIKITDRGTKFFGEVRESYKQDKNFHILTSFWAKECKDSALVNSMNEIWKASSSEGRFNFFDGTIYHIRENSCVMTLGSRFLANTIIHECHDIIHSGHISEDRTLEKVKNCVLWKYWRKETIEYFHNCDRFQKENRSTGKELGLMIHIQELKYL</sequence>
<name>A0A9Q3E0R6_9BASI</name>
<dbReference type="InterPro" id="IPR041588">
    <property type="entry name" value="Integrase_H2C2"/>
</dbReference>
<dbReference type="EMBL" id="AVOT02021373">
    <property type="protein sequence ID" value="MBW0510156.1"/>
    <property type="molecule type" value="Genomic_DNA"/>
</dbReference>
<evidence type="ECO:0000259" key="1">
    <source>
        <dbReference type="Pfam" id="PF17921"/>
    </source>
</evidence>
<dbReference type="AlphaFoldDB" id="A0A9Q3E0R6"/>
<proteinExistence type="predicted"/>
<protein>
    <recommendedName>
        <fullName evidence="1">Integrase zinc-binding domain-containing protein</fullName>
    </recommendedName>
</protein>
<comment type="caution">
    <text evidence="2">The sequence shown here is derived from an EMBL/GenBank/DDBJ whole genome shotgun (WGS) entry which is preliminary data.</text>
</comment>
<keyword evidence="3" id="KW-1185">Reference proteome</keyword>